<feature type="domain" description="CBS" evidence="11">
    <location>
        <begin position="276"/>
        <end position="333"/>
    </location>
</feature>
<evidence type="ECO:0000256" key="3">
    <source>
        <dbReference type="ARBA" id="ARBA00022475"/>
    </source>
</evidence>
<dbReference type="Gene3D" id="3.30.465.10">
    <property type="match status" value="1"/>
</dbReference>
<evidence type="ECO:0000256" key="7">
    <source>
        <dbReference type="ARBA" id="ARBA00023122"/>
    </source>
</evidence>
<dbReference type="RefSeq" id="WP_145365638.1">
    <property type="nucleotide sequence ID" value="NZ_CP036268.1"/>
</dbReference>
<feature type="transmembrane region" description="Helical" evidence="10">
    <location>
        <begin position="97"/>
        <end position="119"/>
    </location>
</feature>
<feature type="transmembrane region" description="Helical" evidence="10">
    <location>
        <begin position="125"/>
        <end position="145"/>
    </location>
</feature>
<keyword evidence="5" id="KW-0677">Repeat</keyword>
<comment type="similarity">
    <text evidence="2">Belongs to the UPF0053 family.</text>
</comment>
<dbReference type="InterPro" id="IPR000644">
    <property type="entry name" value="CBS_dom"/>
</dbReference>
<dbReference type="PANTHER" id="PTHR22777">
    <property type="entry name" value="HEMOLYSIN-RELATED"/>
    <property type="match status" value="1"/>
</dbReference>
<dbReference type="InterPro" id="IPR016169">
    <property type="entry name" value="FAD-bd_PCMH_sub2"/>
</dbReference>
<evidence type="ECO:0000313" key="13">
    <source>
        <dbReference type="Proteomes" id="UP000317318"/>
    </source>
</evidence>
<keyword evidence="6 10" id="KW-1133">Transmembrane helix</keyword>
<evidence type="ECO:0000256" key="8">
    <source>
        <dbReference type="ARBA" id="ARBA00023136"/>
    </source>
</evidence>
<dbReference type="InterPro" id="IPR036318">
    <property type="entry name" value="FAD-bd_PCMH-like_sf"/>
</dbReference>
<dbReference type="Pfam" id="PF03471">
    <property type="entry name" value="CorC_HlyC"/>
    <property type="match status" value="1"/>
</dbReference>
<dbReference type="PROSITE" id="PS51371">
    <property type="entry name" value="CBS"/>
    <property type="match status" value="2"/>
</dbReference>
<dbReference type="Proteomes" id="UP000317318">
    <property type="component" value="Chromosome"/>
</dbReference>
<evidence type="ECO:0000256" key="10">
    <source>
        <dbReference type="SAM" id="Phobius"/>
    </source>
</evidence>
<dbReference type="OrthoDB" id="9798188at2"/>
<dbReference type="EMBL" id="CP036268">
    <property type="protein sequence ID" value="QDT39505.1"/>
    <property type="molecule type" value="Genomic_DNA"/>
</dbReference>
<sequence length="434" mass="47647">MTLLPPVAAGFTLLSLFIVSFAARSLRNFSRSRLGEISEQRDLLDRGSEILRQHGEVEADLSGLKVALLGLFGACCAAWFGPPFDVEGVAILAAGEWLLAIGTLTITTALLPSIFGTIYGESFLVSWWPFITLLLRMIYPFRIVAERVERLLNRMAGRPDPERSDAAELISQELKSVVDIGQREGVIESGAGTMIARVIELREGDAENVMTPRTEMIVLSADVTVDEARQAFVDEGHSRLPVIGDSIDDVLGILYAKDLLKALDGNGGHEINIRDILREAVFVPESTGIDALLERMKKSGVHMVIVVDEYGGVAGLATLEDVLEEIVGDIFDEFDDEERESPAVIRVDNDTLDVEARVHIDDLNEEYGLDLPEDGDYDTVGGFVYDQLGKVPDIGETFSWNDLRVDVTDADHRRVLRVRIHSRTPVNSGSNGQG</sequence>
<dbReference type="SUPFAM" id="SSF54631">
    <property type="entry name" value="CBS-domain pair"/>
    <property type="match status" value="1"/>
</dbReference>
<dbReference type="SMART" id="SM00116">
    <property type="entry name" value="CBS"/>
    <property type="match status" value="2"/>
</dbReference>
<organism evidence="12 13">
    <name type="scientific">Stratiformator vulcanicus</name>
    <dbReference type="NCBI Taxonomy" id="2527980"/>
    <lineage>
        <taxon>Bacteria</taxon>
        <taxon>Pseudomonadati</taxon>
        <taxon>Planctomycetota</taxon>
        <taxon>Planctomycetia</taxon>
        <taxon>Planctomycetales</taxon>
        <taxon>Planctomycetaceae</taxon>
        <taxon>Stratiformator</taxon>
    </lineage>
</organism>
<dbReference type="FunFam" id="3.10.580.10:FF:000002">
    <property type="entry name" value="Magnesium/cobalt efflux protein CorC"/>
    <property type="match status" value="1"/>
</dbReference>
<feature type="domain" description="CBS" evidence="11">
    <location>
        <begin position="210"/>
        <end position="271"/>
    </location>
</feature>
<evidence type="ECO:0000256" key="1">
    <source>
        <dbReference type="ARBA" id="ARBA00004651"/>
    </source>
</evidence>
<evidence type="ECO:0000256" key="9">
    <source>
        <dbReference type="PROSITE-ProRule" id="PRU00703"/>
    </source>
</evidence>
<dbReference type="InterPro" id="IPR005170">
    <property type="entry name" value="Transptr-assoc_dom"/>
</dbReference>
<dbReference type="KEGG" id="svp:Pan189_39130"/>
<dbReference type="InterPro" id="IPR046342">
    <property type="entry name" value="CBS_dom_sf"/>
</dbReference>
<comment type="subcellular location">
    <subcellularLocation>
        <location evidence="1">Cell membrane</location>
        <topology evidence="1">Multi-pass membrane protein</topology>
    </subcellularLocation>
</comment>
<evidence type="ECO:0000256" key="6">
    <source>
        <dbReference type="ARBA" id="ARBA00022989"/>
    </source>
</evidence>
<dbReference type="Pfam" id="PF00571">
    <property type="entry name" value="CBS"/>
    <property type="match status" value="2"/>
</dbReference>
<dbReference type="CDD" id="cd04590">
    <property type="entry name" value="CBS_pair_CorC_HlyC_assoc"/>
    <property type="match status" value="1"/>
</dbReference>
<dbReference type="PANTHER" id="PTHR22777:SF32">
    <property type="entry name" value="UPF0053 INNER MEMBRANE PROTEIN YFJD"/>
    <property type="match status" value="1"/>
</dbReference>
<protein>
    <submittedName>
        <fullName evidence="12">Magnesium and cobalt efflux protein CorC</fullName>
    </submittedName>
</protein>
<evidence type="ECO:0000313" key="12">
    <source>
        <dbReference type="EMBL" id="QDT39505.1"/>
    </source>
</evidence>
<dbReference type="Pfam" id="PF01595">
    <property type="entry name" value="CNNM"/>
    <property type="match status" value="1"/>
</dbReference>
<evidence type="ECO:0000256" key="5">
    <source>
        <dbReference type="ARBA" id="ARBA00022737"/>
    </source>
</evidence>
<keyword evidence="3" id="KW-1003">Cell membrane</keyword>
<dbReference type="AlphaFoldDB" id="A0A517R6M2"/>
<dbReference type="SUPFAM" id="SSF56176">
    <property type="entry name" value="FAD-binding/transporter-associated domain-like"/>
    <property type="match status" value="1"/>
</dbReference>
<dbReference type="InterPro" id="IPR044751">
    <property type="entry name" value="Ion_transp-like_CBS"/>
</dbReference>
<dbReference type="InterPro" id="IPR002550">
    <property type="entry name" value="CNNM"/>
</dbReference>
<feature type="transmembrane region" description="Helical" evidence="10">
    <location>
        <begin position="66"/>
        <end position="85"/>
    </location>
</feature>
<dbReference type="Gene3D" id="3.10.580.10">
    <property type="entry name" value="CBS-domain"/>
    <property type="match status" value="1"/>
</dbReference>
<proteinExistence type="inferred from homology"/>
<accession>A0A517R6M2</accession>
<dbReference type="GO" id="GO:0050660">
    <property type="term" value="F:flavin adenine dinucleotide binding"/>
    <property type="evidence" value="ECO:0007669"/>
    <property type="project" value="InterPro"/>
</dbReference>
<dbReference type="SMART" id="SM01091">
    <property type="entry name" value="CorC_HlyC"/>
    <property type="match status" value="1"/>
</dbReference>
<reference evidence="12 13" key="1">
    <citation type="submission" date="2019-02" db="EMBL/GenBank/DDBJ databases">
        <title>Deep-cultivation of Planctomycetes and their phenomic and genomic characterization uncovers novel biology.</title>
        <authorList>
            <person name="Wiegand S."/>
            <person name="Jogler M."/>
            <person name="Boedeker C."/>
            <person name="Pinto D."/>
            <person name="Vollmers J."/>
            <person name="Rivas-Marin E."/>
            <person name="Kohn T."/>
            <person name="Peeters S.H."/>
            <person name="Heuer A."/>
            <person name="Rast P."/>
            <person name="Oberbeckmann S."/>
            <person name="Bunk B."/>
            <person name="Jeske O."/>
            <person name="Meyerdierks A."/>
            <person name="Storesund J.E."/>
            <person name="Kallscheuer N."/>
            <person name="Luecker S."/>
            <person name="Lage O.M."/>
            <person name="Pohl T."/>
            <person name="Merkel B.J."/>
            <person name="Hornburger P."/>
            <person name="Mueller R.-W."/>
            <person name="Bruemmer F."/>
            <person name="Labrenz M."/>
            <person name="Spormann A.M."/>
            <person name="Op den Camp H."/>
            <person name="Overmann J."/>
            <person name="Amann R."/>
            <person name="Jetten M.S.M."/>
            <person name="Mascher T."/>
            <person name="Medema M.H."/>
            <person name="Devos D.P."/>
            <person name="Kaster A.-K."/>
            <person name="Ovreas L."/>
            <person name="Rohde M."/>
            <person name="Galperin M.Y."/>
            <person name="Jogler C."/>
        </authorList>
    </citation>
    <scope>NUCLEOTIDE SEQUENCE [LARGE SCALE GENOMIC DNA]</scope>
    <source>
        <strain evidence="12 13">Pan189</strain>
    </source>
</reference>
<keyword evidence="13" id="KW-1185">Reference proteome</keyword>
<dbReference type="GO" id="GO:0005886">
    <property type="term" value="C:plasma membrane"/>
    <property type="evidence" value="ECO:0007669"/>
    <property type="project" value="UniProtKB-SubCell"/>
</dbReference>
<evidence type="ECO:0000256" key="2">
    <source>
        <dbReference type="ARBA" id="ARBA00006337"/>
    </source>
</evidence>
<keyword evidence="8 10" id="KW-0472">Membrane</keyword>
<gene>
    <name evidence="12" type="primary">corC_1</name>
    <name evidence="12" type="ORF">Pan189_39130</name>
</gene>
<evidence type="ECO:0000259" key="11">
    <source>
        <dbReference type="PROSITE" id="PS51371"/>
    </source>
</evidence>
<evidence type="ECO:0000256" key="4">
    <source>
        <dbReference type="ARBA" id="ARBA00022692"/>
    </source>
</evidence>
<keyword evidence="7 9" id="KW-0129">CBS domain</keyword>
<name>A0A517R6M2_9PLAN</name>
<keyword evidence="4 10" id="KW-0812">Transmembrane</keyword>